<dbReference type="Gramene" id="EFJ35418">
    <property type="protein sequence ID" value="EFJ35418"/>
    <property type="gene ID" value="SELMODRAFT_404826"/>
</dbReference>
<dbReference type="EMBL" id="GL377568">
    <property type="protein sequence ID" value="EFJ35418.1"/>
    <property type="molecule type" value="Genomic_DNA"/>
</dbReference>
<dbReference type="SUPFAM" id="SSF64005">
    <property type="entry name" value="Undecaprenyl diphosphate synthase"/>
    <property type="match status" value="1"/>
</dbReference>
<keyword evidence="1" id="KW-0808">Transferase</keyword>
<dbReference type="STRING" id="88036.D8QXH5"/>
<evidence type="ECO:0000313" key="4">
    <source>
        <dbReference type="EMBL" id="EFJ35418.1"/>
    </source>
</evidence>
<dbReference type="InterPro" id="IPR036047">
    <property type="entry name" value="F-box-like_dom_sf"/>
</dbReference>
<dbReference type="SUPFAM" id="SSF117281">
    <property type="entry name" value="Kelch motif"/>
    <property type="match status" value="1"/>
</dbReference>
<dbReference type="AlphaFoldDB" id="D8QXH5"/>
<proteinExistence type="predicted"/>
<dbReference type="Pfam" id="PF01255">
    <property type="entry name" value="Prenyltransf"/>
    <property type="match status" value="1"/>
</dbReference>
<dbReference type="InParanoid" id="D8QXH5"/>
<protein>
    <submittedName>
        <fullName evidence="4">Uncharacterized protein</fullName>
    </submittedName>
</protein>
<dbReference type="GO" id="GO:0004842">
    <property type="term" value="F:ubiquitin-protein transferase activity"/>
    <property type="evidence" value="ECO:0000318"/>
    <property type="project" value="GO_Central"/>
</dbReference>
<evidence type="ECO:0000256" key="1">
    <source>
        <dbReference type="ARBA" id="ARBA00022679"/>
    </source>
</evidence>
<evidence type="ECO:0000259" key="3">
    <source>
        <dbReference type="Pfam" id="PF24750"/>
    </source>
</evidence>
<dbReference type="InterPro" id="IPR056592">
    <property type="entry name" value="Beta-prop_At3g26010-like"/>
</dbReference>
<sequence length="575" mass="64258">MKEIDRILSFVDLATLSNCSAVCKSWNNIISSPAFRQLWCRNAGVKEAPLIMTSSMHSEGCYTFGTPLSSGHRRELRLRHGDVVASAGGLVCIRGRDSDVLHLVVGNPLTQEWTEVPALQWEDKEETGIIDFAMLVDGDAGYFKVGIQHSEATTGHSCYVYDSATGAWSALGMLCLTQAHVQARAQWLKTRALTFPDMDALYYDLTTLGMYDIRRCEWSIGSVVRNLRFTTGLEGVKHTRCVLPRPGVCTSRLWEWDGQRYFASGWVYAGSVEDVCCGVDGFGIWRVDEDGSLVTVSAVTVAICSQYPRLKPIVQLLEVVTAADANLVCFSERCPAMLSVVVVYDLHTSSWSRLAAQRMDHYSEAVVYQPSLRPVRKPWQNQTRAFPKKRMSFYPNLPKRDIQIQLNRWSPLAAQRMDSYSGAVMYRPSLRPVMKPWENQSFLTTHLPAGVGSFAAPEPRCDDKVEFLARNDIQFHCIGDSARLPRPLQAKISEATSGNTGMKFVMAIGYGGHSDLVQACQALAREVEQGTMAVEEIDQINLARRLMLECWHAGAARLHQRRRSAAEYRLLGARV</sequence>
<name>D8QXH5_SELML</name>
<dbReference type="KEGG" id="smo:SELMODRAFT_404826"/>
<dbReference type="Gene3D" id="2.120.10.80">
    <property type="entry name" value="Kelch-type beta propeller"/>
    <property type="match status" value="1"/>
</dbReference>
<keyword evidence="5" id="KW-1185">Reference proteome</keyword>
<accession>D8QXH5</accession>
<dbReference type="InterPro" id="IPR001441">
    <property type="entry name" value="UPP_synth-like"/>
</dbReference>
<dbReference type="eggNOG" id="KOG1602">
    <property type="taxonomic scope" value="Eukaryota"/>
</dbReference>
<feature type="domain" description="F-box protein At3g26010-like beta-propeller" evidence="3">
    <location>
        <begin position="80"/>
        <end position="183"/>
    </location>
</feature>
<dbReference type="InterPro" id="IPR015915">
    <property type="entry name" value="Kelch-typ_b-propeller"/>
</dbReference>
<dbReference type="PANTHER" id="PTHR31672">
    <property type="entry name" value="BNACNNG10540D PROTEIN"/>
    <property type="match status" value="1"/>
</dbReference>
<dbReference type="SUPFAM" id="SSF81383">
    <property type="entry name" value="F-box domain"/>
    <property type="match status" value="1"/>
</dbReference>
<dbReference type="GO" id="GO:0031146">
    <property type="term" value="P:SCF-dependent proteasomal ubiquitin-dependent protein catabolic process"/>
    <property type="evidence" value="ECO:0000318"/>
    <property type="project" value="GO_Central"/>
</dbReference>
<dbReference type="Pfam" id="PF00646">
    <property type="entry name" value="F-box"/>
    <property type="match status" value="1"/>
</dbReference>
<evidence type="ECO:0000313" key="5">
    <source>
        <dbReference type="Proteomes" id="UP000001514"/>
    </source>
</evidence>
<dbReference type="Gene3D" id="1.20.1280.50">
    <property type="match status" value="1"/>
</dbReference>
<dbReference type="InterPro" id="IPR001810">
    <property type="entry name" value="F-box_dom"/>
</dbReference>
<dbReference type="Proteomes" id="UP000001514">
    <property type="component" value="Unassembled WGS sequence"/>
</dbReference>
<dbReference type="InterPro" id="IPR036424">
    <property type="entry name" value="UPP_synth-like_sf"/>
</dbReference>
<dbReference type="Pfam" id="PF24750">
    <property type="entry name" value="b-prop_At3g26010-like"/>
    <property type="match status" value="1"/>
</dbReference>
<dbReference type="InterPro" id="IPR050796">
    <property type="entry name" value="SCF_F-box_component"/>
</dbReference>
<dbReference type="GO" id="GO:0016765">
    <property type="term" value="F:transferase activity, transferring alkyl or aryl (other than methyl) groups"/>
    <property type="evidence" value="ECO:0007669"/>
    <property type="project" value="InterPro"/>
</dbReference>
<reference evidence="4 5" key="1">
    <citation type="journal article" date="2011" name="Science">
        <title>The Selaginella genome identifies genetic changes associated with the evolution of vascular plants.</title>
        <authorList>
            <person name="Banks J.A."/>
            <person name="Nishiyama T."/>
            <person name="Hasebe M."/>
            <person name="Bowman J.L."/>
            <person name="Gribskov M."/>
            <person name="dePamphilis C."/>
            <person name="Albert V.A."/>
            <person name="Aono N."/>
            <person name="Aoyama T."/>
            <person name="Ambrose B.A."/>
            <person name="Ashton N.W."/>
            <person name="Axtell M.J."/>
            <person name="Barker E."/>
            <person name="Barker M.S."/>
            <person name="Bennetzen J.L."/>
            <person name="Bonawitz N.D."/>
            <person name="Chapple C."/>
            <person name="Cheng C."/>
            <person name="Correa L.G."/>
            <person name="Dacre M."/>
            <person name="DeBarry J."/>
            <person name="Dreyer I."/>
            <person name="Elias M."/>
            <person name="Engstrom E.M."/>
            <person name="Estelle M."/>
            <person name="Feng L."/>
            <person name="Finet C."/>
            <person name="Floyd S.K."/>
            <person name="Frommer W.B."/>
            <person name="Fujita T."/>
            <person name="Gramzow L."/>
            <person name="Gutensohn M."/>
            <person name="Harholt J."/>
            <person name="Hattori M."/>
            <person name="Heyl A."/>
            <person name="Hirai T."/>
            <person name="Hiwatashi Y."/>
            <person name="Ishikawa M."/>
            <person name="Iwata M."/>
            <person name="Karol K.G."/>
            <person name="Koehler B."/>
            <person name="Kolukisaoglu U."/>
            <person name="Kubo M."/>
            <person name="Kurata T."/>
            <person name="Lalonde S."/>
            <person name="Li K."/>
            <person name="Li Y."/>
            <person name="Litt A."/>
            <person name="Lyons E."/>
            <person name="Manning G."/>
            <person name="Maruyama T."/>
            <person name="Michael T.P."/>
            <person name="Mikami K."/>
            <person name="Miyazaki S."/>
            <person name="Morinaga S."/>
            <person name="Murata T."/>
            <person name="Mueller-Roeber B."/>
            <person name="Nelson D.R."/>
            <person name="Obara M."/>
            <person name="Oguri Y."/>
            <person name="Olmstead R.G."/>
            <person name="Onodera N."/>
            <person name="Petersen B.L."/>
            <person name="Pils B."/>
            <person name="Prigge M."/>
            <person name="Rensing S.A."/>
            <person name="Riano-Pachon D.M."/>
            <person name="Roberts A.W."/>
            <person name="Sato Y."/>
            <person name="Scheller H.V."/>
            <person name="Schulz B."/>
            <person name="Schulz C."/>
            <person name="Shakirov E.V."/>
            <person name="Shibagaki N."/>
            <person name="Shinohara N."/>
            <person name="Shippen D.E."/>
            <person name="Soerensen I."/>
            <person name="Sotooka R."/>
            <person name="Sugimoto N."/>
            <person name="Sugita M."/>
            <person name="Sumikawa N."/>
            <person name="Tanurdzic M."/>
            <person name="Theissen G."/>
            <person name="Ulvskov P."/>
            <person name="Wakazuki S."/>
            <person name="Weng J.K."/>
            <person name="Willats W.W."/>
            <person name="Wipf D."/>
            <person name="Wolf P.G."/>
            <person name="Yang L."/>
            <person name="Zimmer A.D."/>
            <person name="Zhu Q."/>
            <person name="Mitros T."/>
            <person name="Hellsten U."/>
            <person name="Loque D."/>
            <person name="Otillar R."/>
            <person name="Salamov A."/>
            <person name="Schmutz J."/>
            <person name="Shapiro H."/>
            <person name="Lindquist E."/>
            <person name="Lucas S."/>
            <person name="Rokhsar D."/>
            <person name="Grigoriev I.V."/>
        </authorList>
    </citation>
    <scope>NUCLEOTIDE SEQUENCE [LARGE SCALE GENOMIC DNA]</scope>
</reference>
<dbReference type="Gene3D" id="3.40.1180.10">
    <property type="entry name" value="Decaprenyl diphosphate synthase-like"/>
    <property type="match status" value="1"/>
</dbReference>
<dbReference type="HOGENOM" id="CLU_474419_0_0_1"/>
<feature type="domain" description="F-box" evidence="2">
    <location>
        <begin position="6"/>
        <end position="36"/>
    </location>
</feature>
<organism evidence="5">
    <name type="scientific">Selaginella moellendorffii</name>
    <name type="common">Spikemoss</name>
    <dbReference type="NCBI Taxonomy" id="88036"/>
    <lineage>
        <taxon>Eukaryota</taxon>
        <taxon>Viridiplantae</taxon>
        <taxon>Streptophyta</taxon>
        <taxon>Embryophyta</taxon>
        <taxon>Tracheophyta</taxon>
        <taxon>Lycopodiopsida</taxon>
        <taxon>Selaginellales</taxon>
        <taxon>Selaginellaceae</taxon>
        <taxon>Selaginella</taxon>
    </lineage>
</organism>
<evidence type="ECO:0000259" key="2">
    <source>
        <dbReference type="Pfam" id="PF00646"/>
    </source>
</evidence>
<gene>
    <name evidence="4" type="ORF">SELMODRAFT_404826</name>
</gene>